<feature type="compositionally biased region" description="Basic and acidic residues" evidence="1">
    <location>
        <begin position="37"/>
        <end position="49"/>
    </location>
</feature>
<evidence type="ECO:0000313" key="5">
    <source>
        <dbReference type="Proteomes" id="UP001153636"/>
    </source>
</evidence>
<feature type="transmembrane region" description="Helical" evidence="2">
    <location>
        <begin position="176"/>
        <end position="196"/>
    </location>
</feature>
<keyword evidence="2" id="KW-0472">Membrane</keyword>
<dbReference type="AlphaFoldDB" id="A0A9P0G6V2"/>
<feature type="signal peptide" evidence="3">
    <location>
        <begin position="1"/>
        <end position="24"/>
    </location>
</feature>
<sequence>MFPKNPRFVFSIVFCGFLIDFGVSWSDGSRHGEVTKRTVKNNKEEERGSRNQTDLTKNKSSHIIYQPFQFHLKTKTHVPTRSTKKLKGNAIPNQTAKKVPKKQIKIDRDTLTEQNQESIPNPSQKFGLDLNIGGSNGKKGKKNQQSFIQRILPLMVTPFLISSAMVPMMLMSLVHMLVKSAFIGKIGLILMIINMFSNRRNPGGVSHHSLDTGYAGNDVAMAHYGWHGDEEYGAYVNRKRRRK</sequence>
<accession>A0A9P0G6V2</accession>
<feature type="transmembrane region" description="Helical" evidence="2">
    <location>
        <begin position="151"/>
        <end position="170"/>
    </location>
</feature>
<keyword evidence="5" id="KW-1185">Reference proteome</keyword>
<reference evidence="4" key="1">
    <citation type="submission" date="2022-01" db="EMBL/GenBank/DDBJ databases">
        <authorList>
            <person name="King R."/>
        </authorList>
    </citation>
    <scope>NUCLEOTIDE SEQUENCE</scope>
</reference>
<keyword evidence="3" id="KW-0732">Signal</keyword>
<feature type="region of interest" description="Disordered" evidence="1">
    <location>
        <begin position="37"/>
        <end position="58"/>
    </location>
</feature>
<gene>
    <name evidence="4" type="ORF">PSYICH_LOCUS2035</name>
</gene>
<protein>
    <submittedName>
        <fullName evidence="4">Uncharacterized protein</fullName>
    </submittedName>
</protein>
<evidence type="ECO:0000313" key="4">
    <source>
        <dbReference type="EMBL" id="CAH1100131.1"/>
    </source>
</evidence>
<feature type="chain" id="PRO_5040377471" evidence="3">
    <location>
        <begin position="25"/>
        <end position="243"/>
    </location>
</feature>
<dbReference type="OrthoDB" id="6624538at2759"/>
<organism evidence="4 5">
    <name type="scientific">Psylliodes chrysocephalus</name>
    <dbReference type="NCBI Taxonomy" id="3402493"/>
    <lineage>
        <taxon>Eukaryota</taxon>
        <taxon>Metazoa</taxon>
        <taxon>Ecdysozoa</taxon>
        <taxon>Arthropoda</taxon>
        <taxon>Hexapoda</taxon>
        <taxon>Insecta</taxon>
        <taxon>Pterygota</taxon>
        <taxon>Neoptera</taxon>
        <taxon>Endopterygota</taxon>
        <taxon>Coleoptera</taxon>
        <taxon>Polyphaga</taxon>
        <taxon>Cucujiformia</taxon>
        <taxon>Chrysomeloidea</taxon>
        <taxon>Chrysomelidae</taxon>
        <taxon>Galerucinae</taxon>
        <taxon>Alticini</taxon>
        <taxon>Psylliodes</taxon>
    </lineage>
</organism>
<keyword evidence="2" id="KW-1133">Transmembrane helix</keyword>
<proteinExistence type="predicted"/>
<keyword evidence="2" id="KW-0812">Transmembrane</keyword>
<dbReference type="Proteomes" id="UP001153636">
    <property type="component" value="Chromosome 10"/>
</dbReference>
<evidence type="ECO:0000256" key="1">
    <source>
        <dbReference type="SAM" id="MobiDB-lite"/>
    </source>
</evidence>
<evidence type="ECO:0000256" key="3">
    <source>
        <dbReference type="SAM" id="SignalP"/>
    </source>
</evidence>
<evidence type="ECO:0000256" key="2">
    <source>
        <dbReference type="SAM" id="Phobius"/>
    </source>
</evidence>
<dbReference type="EMBL" id="OV651822">
    <property type="protein sequence ID" value="CAH1100131.1"/>
    <property type="molecule type" value="Genomic_DNA"/>
</dbReference>
<name>A0A9P0G6V2_9CUCU</name>